<dbReference type="Gene3D" id="3.40.720.10">
    <property type="entry name" value="Alkaline Phosphatase, subunit A"/>
    <property type="match status" value="1"/>
</dbReference>
<organism evidence="3 4">
    <name type="scientific">Methanonatronarchaeum thermophilum</name>
    <dbReference type="NCBI Taxonomy" id="1927129"/>
    <lineage>
        <taxon>Archaea</taxon>
        <taxon>Methanobacteriati</taxon>
        <taxon>Methanobacteriota</taxon>
        <taxon>Methanonatronarchaeia</taxon>
        <taxon>Methanonatronarchaeales</taxon>
        <taxon>Methanonatronarchaeaceae</taxon>
        <taxon>Methanonatronarchaeum</taxon>
    </lineage>
</organism>
<dbReference type="RefSeq" id="WP_086637188.1">
    <property type="nucleotide sequence ID" value="NZ_MRZU01000003.1"/>
</dbReference>
<feature type="domain" description="Sulfatase N-terminal" evidence="2">
    <location>
        <begin position="2"/>
        <end position="318"/>
    </location>
</feature>
<dbReference type="OrthoDB" id="102174at2157"/>
<dbReference type="PANTHER" id="PTHR43751">
    <property type="entry name" value="SULFATASE"/>
    <property type="match status" value="1"/>
</dbReference>
<gene>
    <name evidence="3" type="ORF">AMET1_0805</name>
</gene>
<comment type="caution">
    <text evidence="3">The sequence shown here is derived from an EMBL/GenBank/DDBJ whole genome shotgun (WGS) entry which is preliminary data.</text>
</comment>
<accession>A0A1Y3GFS5</accession>
<protein>
    <submittedName>
        <fullName evidence="3">Arylsulfatase A family enzyme</fullName>
    </submittedName>
</protein>
<proteinExistence type="predicted"/>
<dbReference type="PANTHER" id="PTHR43751:SF3">
    <property type="entry name" value="SULFATASE N-TERMINAL DOMAIN-CONTAINING PROTEIN"/>
    <property type="match status" value="1"/>
</dbReference>
<name>A0A1Y3GFS5_9EURY</name>
<comment type="PTM">
    <text evidence="1">The conversion to 3-oxoalanine (also known as C-formylglycine, FGly), of a serine or cysteine residue in prokaryotes and of a cysteine residue in eukaryotes, is critical for catalytic activity.</text>
</comment>
<keyword evidence="4" id="KW-1185">Reference proteome</keyword>
<evidence type="ECO:0000259" key="2">
    <source>
        <dbReference type="Pfam" id="PF00884"/>
    </source>
</evidence>
<dbReference type="AlphaFoldDB" id="A0A1Y3GFS5"/>
<dbReference type="InterPro" id="IPR017850">
    <property type="entry name" value="Alkaline_phosphatase_core_sf"/>
</dbReference>
<dbReference type="EMBL" id="MRZU01000003">
    <property type="protein sequence ID" value="OUJ19153.1"/>
    <property type="molecule type" value="Genomic_DNA"/>
</dbReference>
<evidence type="ECO:0000313" key="4">
    <source>
        <dbReference type="Proteomes" id="UP000195137"/>
    </source>
</evidence>
<dbReference type="Proteomes" id="UP000195137">
    <property type="component" value="Unassembled WGS sequence"/>
</dbReference>
<reference evidence="3 4" key="1">
    <citation type="submission" date="2016-12" db="EMBL/GenBank/DDBJ databases">
        <title>Discovery of methanogenic haloarchaea.</title>
        <authorList>
            <person name="Sorokin D.Y."/>
            <person name="Makarova K.S."/>
            <person name="Abbas B."/>
            <person name="Ferrer M."/>
            <person name="Golyshin P.N."/>
        </authorList>
    </citation>
    <scope>NUCLEOTIDE SEQUENCE [LARGE SCALE GENOMIC DNA]</scope>
    <source>
        <strain evidence="3">AMET1</strain>
    </source>
</reference>
<dbReference type="InterPro" id="IPR000917">
    <property type="entry name" value="Sulfatase_N"/>
</dbReference>
<feature type="modified residue" description="3-oxoalanine (Ser)" evidence="1">
    <location>
        <position position="49"/>
    </location>
</feature>
<evidence type="ECO:0000313" key="3">
    <source>
        <dbReference type="EMBL" id="OUJ19153.1"/>
    </source>
</evidence>
<sequence length="380" mass="44082">MNVVVLVFDTVRRDRLSPYNGDIDFTPVFQEFAESSDVYMNAFSQAPWSFPSQLSFLSGLYPWQHQGNQSKPFVDGGIDCLPVKLRDEGYFTSMIHNNSWLTPVTGATKGFDEDRTILGKSRYFHSFWSSLGKSDLDIVQRKLILSFSKLNLLNPPKDCYGILDQIRSIERFLDRHSGRDFFCYINLVESHYPYNPPERYKKRHGVERDVGDLKSMPLEYGGRVFMDELDVLNRLYNAEIDFLDDLFGVVLNLFKKYGVYEDTLFVVFSDHGELIGEECKFGHHFSTNKHLINVPLIVKKPGVEGRVIEEVTEVRELHYMILNEVGANQYDEIKLMDGYACGMYEKPVIYREKLDSFYDYCLNDVFYIANEDGVFRVYGP</sequence>
<dbReference type="SUPFAM" id="SSF53649">
    <property type="entry name" value="Alkaline phosphatase-like"/>
    <property type="match status" value="1"/>
</dbReference>
<evidence type="ECO:0000256" key="1">
    <source>
        <dbReference type="PIRSR" id="PIRSR600917-52"/>
    </source>
</evidence>
<dbReference type="InterPro" id="IPR052701">
    <property type="entry name" value="GAG_Ulvan_Degrading_Sulfatases"/>
</dbReference>
<dbReference type="Pfam" id="PF00884">
    <property type="entry name" value="Sulfatase"/>
    <property type="match status" value="1"/>
</dbReference>